<organism evidence="5 6">
    <name type="scientific">Allorhizobium taibaishanense</name>
    <dbReference type="NCBI Taxonomy" id="887144"/>
    <lineage>
        <taxon>Bacteria</taxon>
        <taxon>Pseudomonadati</taxon>
        <taxon>Pseudomonadota</taxon>
        <taxon>Alphaproteobacteria</taxon>
        <taxon>Hyphomicrobiales</taxon>
        <taxon>Rhizobiaceae</taxon>
        <taxon>Rhizobium/Agrobacterium group</taxon>
        <taxon>Allorhizobium</taxon>
    </lineage>
</organism>
<dbReference type="InterPro" id="IPR036390">
    <property type="entry name" value="WH_DNA-bd_sf"/>
</dbReference>
<dbReference type="InterPro" id="IPR039422">
    <property type="entry name" value="MarR/SlyA-like"/>
</dbReference>
<dbReference type="STRING" id="887144.BJF91_14390"/>
<dbReference type="InterPro" id="IPR023187">
    <property type="entry name" value="Tscrpt_reg_MarR-type_CS"/>
</dbReference>
<keyword evidence="3" id="KW-0804">Transcription</keyword>
<evidence type="ECO:0000256" key="2">
    <source>
        <dbReference type="ARBA" id="ARBA00023125"/>
    </source>
</evidence>
<dbReference type="InterPro" id="IPR036388">
    <property type="entry name" value="WH-like_DNA-bd_sf"/>
</dbReference>
<proteinExistence type="predicted"/>
<keyword evidence="1" id="KW-0805">Transcription regulation</keyword>
<dbReference type="PROSITE" id="PS01117">
    <property type="entry name" value="HTH_MARR_1"/>
    <property type="match status" value="1"/>
</dbReference>
<accession>A0A1Q9A7B7</accession>
<keyword evidence="2" id="KW-0238">DNA-binding</keyword>
<evidence type="ECO:0000256" key="1">
    <source>
        <dbReference type="ARBA" id="ARBA00023015"/>
    </source>
</evidence>
<evidence type="ECO:0000313" key="5">
    <source>
        <dbReference type="EMBL" id="OLP50471.1"/>
    </source>
</evidence>
<dbReference type="Proteomes" id="UP000185598">
    <property type="component" value="Unassembled WGS sequence"/>
</dbReference>
<evidence type="ECO:0000313" key="6">
    <source>
        <dbReference type="Proteomes" id="UP000185598"/>
    </source>
</evidence>
<protein>
    <submittedName>
        <fullName evidence="5">MarR family transcriptional regulator</fullName>
    </submittedName>
</protein>
<gene>
    <name evidence="5" type="ORF">BJF91_14390</name>
</gene>
<dbReference type="PANTHER" id="PTHR33164:SF43">
    <property type="entry name" value="HTH-TYPE TRANSCRIPTIONAL REPRESSOR YETL"/>
    <property type="match status" value="1"/>
</dbReference>
<dbReference type="SUPFAM" id="SSF46785">
    <property type="entry name" value="Winged helix' DNA-binding domain"/>
    <property type="match status" value="1"/>
</dbReference>
<sequence length="141" mass="15543">MDEGMCAEKIALKDSDYADLADFRAALRGFQAFSEAEAAEAGLTPQQHQVLLAIRGAEGQKATVGFIAERLILKPHSASELVNRLEALDLIVRSTDQQDKRRTVLMLTQQGEAVLATLSNAHRQEIQRLKPMLVALLDRFG</sequence>
<evidence type="ECO:0000259" key="4">
    <source>
        <dbReference type="PROSITE" id="PS50995"/>
    </source>
</evidence>
<evidence type="ECO:0000256" key="3">
    <source>
        <dbReference type="ARBA" id="ARBA00023163"/>
    </source>
</evidence>
<dbReference type="EMBL" id="MKIN01000021">
    <property type="protein sequence ID" value="OLP50471.1"/>
    <property type="molecule type" value="Genomic_DNA"/>
</dbReference>
<comment type="caution">
    <text evidence="5">The sequence shown here is derived from an EMBL/GenBank/DDBJ whole genome shotgun (WGS) entry which is preliminary data.</text>
</comment>
<dbReference type="GO" id="GO:0006950">
    <property type="term" value="P:response to stress"/>
    <property type="evidence" value="ECO:0007669"/>
    <property type="project" value="TreeGrafter"/>
</dbReference>
<dbReference type="InterPro" id="IPR000835">
    <property type="entry name" value="HTH_MarR-typ"/>
</dbReference>
<dbReference type="AlphaFoldDB" id="A0A1Q9A7B7"/>
<dbReference type="Gene3D" id="1.10.10.10">
    <property type="entry name" value="Winged helix-like DNA-binding domain superfamily/Winged helix DNA-binding domain"/>
    <property type="match status" value="1"/>
</dbReference>
<feature type="domain" description="HTH marR-type" evidence="4">
    <location>
        <begin position="13"/>
        <end position="141"/>
    </location>
</feature>
<keyword evidence="6" id="KW-1185">Reference proteome</keyword>
<dbReference type="SMART" id="SM00347">
    <property type="entry name" value="HTH_MARR"/>
    <property type="match status" value="1"/>
</dbReference>
<dbReference type="GO" id="GO:0003700">
    <property type="term" value="F:DNA-binding transcription factor activity"/>
    <property type="evidence" value="ECO:0007669"/>
    <property type="project" value="InterPro"/>
</dbReference>
<dbReference type="PROSITE" id="PS50995">
    <property type="entry name" value="HTH_MARR_2"/>
    <property type="match status" value="1"/>
</dbReference>
<reference evidence="5 6" key="1">
    <citation type="submission" date="2016-09" db="EMBL/GenBank/DDBJ databases">
        <title>Rhizobium oryziradicis sp. nov., isolated from the root of rice.</title>
        <authorList>
            <person name="Zhao J."/>
            <person name="Zhang X."/>
        </authorList>
    </citation>
    <scope>NUCLEOTIDE SEQUENCE [LARGE SCALE GENOMIC DNA]</scope>
    <source>
        <strain evidence="5 6">14971</strain>
    </source>
</reference>
<dbReference type="PANTHER" id="PTHR33164">
    <property type="entry name" value="TRANSCRIPTIONAL REGULATOR, MARR FAMILY"/>
    <property type="match status" value="1"/>
</dbReference>
<dbReference type="GO" id="GO:0003677">
    <property type="term" value="F:DNA binding"/>
    <property type="evidence" value="ECO:0007669"/>
    <property type="project" value="UniProtKB-KW"/>
</dbReference>
<dbReference type="Pfam" id="PF12802">
    <property type="entry name" value="MarR_2"/>
    <property type="match status" value="1"/>
</dbReference>
<name>A0A1Q9A7B7_9HYPH</name>